<protein>
    <submittedName>
        <fullName evidence="1">Uncharacterized protein</fullName>
    </submittedName>
</protein>
<evidence type="ECO:0000313" key="1">
    <source>
        <dbReference type="EMBL" id="AWW09480.1"/>
    </source>
</evidence>
<evidence type="ECO:0000313" key="2">
    <source>
        <dbReference type="EMBL" id="AWW10944.1"/>
    </source>
</evidence>
<accession>A0A2Z4H409</accession>
<dbReference type="EMBL" id="MG999872">
    <property type="protein sequence ID" value="AWW10944.1"/>
    <property type="molecule type" value="Genomic_DNA"/>
</dbReference>
<organism evidence="1">
    <name type="scientific">Human herpesvirus 1</name>
    <name type="common">HHV-1</name>
    <name type="synonym">Human herpes simplex virus 1</name>
    <dbReference type="NCBI Taxonomy" id="10298"/>
    <lineage>
        <taxon>Viruses</taxon>
        <taxon>Duplodnaviria</taxon>
        <taxon>Heunggongvirae</taxon>
        <taxon>Peploviricota</taxon>
        <taxon>Herviviricetes</taxon>
        <taxon>Herpesvirales</taxon>
        <taxon>Orthoherpesviridae</taxon>
        <taxon>Alphaherpesvirinae</taxon>
        <taxon>Simplexvirus</taxon>
        <taxon>Simplexvirus humanalpha1</taxon>
    </lineage>
</organism>
<sequence length="67" mass="7602">MNAMVSMSSRDRSRAGSWLRWRAVQNHCGFGWLDPGGLPLGKMAAWNCFSRKPSGPRRMSTRLSGFW</sequence>
<organismHost>
    <name type="scientific">Homo sapiens</name>
    <name type="common">Human</name>
    <dbReference type="NCBI Taxonomy" id="9606"/>
</organismHost>
<dbReference type="EMBL" id="MG999856">
    <property type="protein sequence ID" value="AWW09480.1"/>
    <property type="molecule type" value="Genomic_DNA"/>
</dbReference>
<reference evidence="1" key="1">
    <citation type="journal article" date="2018" name="MSphere">
        <title>Ultrasensitive Capture of Human Herpes Simplex Virus Genomes Directly from Clinical Samples Reveals Extraordinarily Limited Evolution in Cell Culture.</title>
        <authorList>
            <person name="Greninger A.L."/>
            <person name="Roychoudhury P."/>
            <person name="Xie H."/>
            <person name="Casto A."/>
            <person name="Cent A."/>
            <person name="Pepper G."/>
            <person name="Koelle D.M."/>
            <person name="Huang M.L."/>
            <person name="Wald A."/>
            <person name="Johnston C."/>
            <person name="Jerome K.R."/>
        </authorList>
    </citation>
    <scope>NUCLEOTIDE SEQUENCE</scope>
    <source>
        <strain evidence="2">2003-15756</strain>
        <strain evidence="1">2011-16318</strain>
    </source>
</reference>
<name>A0A2Z4H409_HHV1</name>
<proteinExistence type="predicted"/>